<proteinExistence type="inferred from homology"/>
<dbReference type="PANTHER" id="PTHR30244:SF42">
    <property type="entry name" value="UDP-2-ACETAMIDO-2-DEOXY-3-OXO-D-GLUCURONATE AMINOTRANSFERASE"/>
    <property type="match status" value="1"/>
</dbReference>
<accession>A0A1D8CWH7</accession>
<dbReference type="KEGG" id="clz:BIU88_03285"/>
<dbReference type="Pfam" id="PF01041">
    <property type="entry name" value="DegT_DnrJ_EryC1"/>
    <property type="match status" value="1"/>
</dbReference>
<dbReference type="OrthoDB" id="9810913at2"/>
<dbReference type="Proteomes" id="UP000095185">
    <property type="component" value="Chromosome"/>
</dbReference>
<dbReference type="GO" id="GO:0000271">
    <property type="term" value="P:polysaccharide biosynthetic process"/>
    <property type="evidence" value="ECO:0007669"/>
    <property type="project" value="TreeGrafter"/>
</dbReference>
<gene>
    <name evidence="4" type="ORF">BIU88_03285</name>
</gene>
<dbReference type="STRING" id="274537.BIU88_03285"/>
<name>A0A1D8CWH7_CHLLM</name>
<keyword evidence="4" id="KW-0032">Aminotransferase</keyword>
<dbReference type="InterPro" id="IPR015422">
    <property type="entry name" value="PyrdxlP-dep_Trfase_small"/>
</dbReference>
<evidence type="ECO:0000256" key="2">
    <source>
        <dbReference type="PIRSR" id="PIRSR000390-2"/>
    </source>
</evidence>
<dbReference type="AlphaFoldDB" id="A0A1D8CWH7"/>
<keyword evidence="4" id="KW-0808">Transferase</keyword>
<dbReference type="PIRSF" id="PIRSF000390">
    <property type="entry name" value="PLP_StrS"/>
    <property type="match status" value="1"/>
</dbReference>
<dbReference type="InterPro" id="IPR000653">
    <property type="entry name" value="DegT/StrS_aminotransferase"/>
</dbReference>
<dbReference type="EMBL" id="CP017305">
    <property type="protein sequence ID" value="AOS83252.1"/>
    <property type="molecule type" value="Genomic_DNA"/>
</dbReference>
<protein>
    <submittedName>
        <fullName evidence="4">Aminotransferase DegT</fullName>
    </submittedName>
</protein>
<evidence type="ECO:0000256" key="1">
    <source>
        <dbReference type="PIRSR" id="PIRSR000390-1"/>
    </source>
</evidence>
<dbReference type="GO" id="GO:0030170">
    <property type="term" value="F:pyridoxal phosphate binding"/>
    <property type="evidence" value="ECO:0007669"/>
    <property type="project" value="TreeGrafter"/>
</dbReference>
<feature type="modified residue" description="N6-(pyridoxal phosphate)lysine" evidence="2">
    <location>
        <position position="190"/>
    </location>
</feature>
<dbReference type="CDD" id="cd00616">
    <property type="entry name" value="AHBA_syn"/>
    <property type="match status" value="1"/>
</dbReference>
<dbReference type="RefSeq" id="WP_069808976.1">
    <property type="nucleotide sequence ID" value="NZ_CP017305.1"/>
</dbReference>
<dbReference type="InterPro" id="IPR015421">
    <property type="entry name" value="PyrdxlP-dep_Trfase_major"/>
</dbReference>
<evidence type="ECO:0000256" key="3">
    <source>
        <dbReference type="RuleBase" id="RU004508"/>
    </source>
</evidence>
<keyword evidence="2 3" id="KW-0663">Pyridoxal phosphate</keyword>
<organism evidence="4 5">
    <name type="scientific">Chlorobaculum limnaeum</name>
    <dbReference type="NCBI Taxonomy" id="274537"/>
    <lineage>
        <taxon>Bacteria</taxon>
        <taxon>Pseudomonadati</taxon>
        <taxon>Chlorobiota</taxon>
        <taxon>Chlorobiia</taxon>
        <taxon>Chlorobiales</taxon>
        <taxon>Chlorobiaceae</taxon>
        <taxon>Chlorobaculum</taxon>
    </lineage>
</organism>
<dbReference type="GO" id="GO:0008483">
    <property type="term" value="F:transaminase activity"/>
    <property type="evidence" value="ECO:0007669"/>
    <property type="project" value="UniProtKB-KW"/>
</dbReference>
<dbReference type="PANTHER" id="PTHR30244">
    <property type="entry name" value="TRANSAMINASE"/>
    <property type="match status" value="1"/>
</dbReference>
<reference evidence="4" key="1">
    <citation type="submission" date="2016-09" db="EMBL/GenBank/DDBJ databases">
        <title>Genome sequence of Chlorobaculum limnaeum.</title>
        <authorList>
            <person name="Liu Z."/>
            <person name="Tank M."/>
            <person name="Bryant D.A."/>
        </authorList>
    </citation>
    <scope>NUCLEOTIDE SEQUENCE [LARGE SCALE GENOMIC DNA]</scope>
    <source>
        <strain evidence="4">DSM 1677</strain>
    </source>
</reference>
<sequence length="371" mass="40064">MQFIDLVTQKNRIRENLMKRIERIIDSAQFVMGPEVLEVEKQLAEYVGSKYCVSCASGTDALLIPLMAKGVGPGDAVLTTPFTFVATAEVISLAGATPVFVDVLPGTFNIDPDGVAPAVEEARKKGLNPKALIPVDLFGLPAEYDRLEKVAAEQGLWILEDAAQGFGGTVGGRKAGGFGLVGATSFFPAKPLGCYGDGGAIFTDDDELLELLISVRVHGGGDDRYNNVRIGLNGRFDTIQAAVILEKLTIFDDELDLRQKAADAYTARLKGRVVVPEVPEGYTSCWAQYSVLANSTDDRARLMAALKEAGIPSAIYYPIPLHLQKAYENLGYKPGDFPVSEDFSARVFALPMHPYLKEEEIEQICGVILGA</sequence>
<evidence type="ECO:0000313" key="5">
    <source>
        <dbReference type="Proteomes" id="UP000095185"/>
    </source>
</evidence>
<dbReference type="Gene3D" id="3.90.1150.10">
    <property type="entry name" value="Aspartate Aminotransferase, domain 1"/>
    <property type="match status" value="1"/>
</dbReference>
<keyword evidence="5" id="KW-1185">Reference proteome</keyword>
<evidence type="ECO:0000313" key="4">
    <source>
        <dbReference type="EMBL" id="AOS83252.1"/>
    </source>
</evidence>
<feature type="active site" description="Proton acceptor" evidence="1">
    <location>
        <position position="190"/>
    </location>
</feature>
<dbReference type="Gene3D" id="3.40.640.10">
    <property type="entry name" value="Type I PLP-dependent aspartate aminotransferase-like (Major domain)"/>
    <property type="match status" value="1"/>
</dbReference>
<dbReference type="InterPro" id="IPR015424">
    <property type="entry name" value="PyrdxlP-dep_Trfase"/>
</dbReference>
<dbReference type="SUPFAM" id="SSF53383">
    <property type="entry name" value="PLP-dependent transferases"/>
    <property type="match status" value="1"/>
</dbReference>
<comment type="similarity">
    <text evidence="3">Belongs to the DegT/DnrJ/EryC1 family.</text>
</comment>